<feature type="region of interest" description="Disordered" evidence="1">
    <location>
        <begin position="98"/>
        <end position="126"/>
    </location>
</feature>
<feature type="compositionally biased region" description="Polar residues" evidence="1">
    <location>
        <begin position="110"/>
        <end position="121"/>
    </location>
</feature>
<feature type="non-terminal residue" evidence="2">
    <location>
        <position position="202"/>
    </location>
</feature>
<organism evidence="2 3">
    <name type="scientific">Fasciolopsis buskii</name>
    <dbReference type="NCBI Taxonomy" id="27845"/>
    <lineage>
        <taxon>Eukaryota</taxon>
        <taxon>Metazoa</taxon>
        <taxon>Spiralia</taxon>
        <taxon>Lophotrochozoa</taxon>
        <taxon>Platyhelminthes</taxon>
        <taxon>Trematoda</taxon>
        <taxon>Digenea</taxon>
        <taxon>Plagiorchiida</taxon>
        <taxon>Echinostomata</taxon>
        <taxon>Echinostomatoidea</taxon>
        <taxon>Fasciolidae</taxon>
        <taxon>Fasciolopsis</taxon>
    </lineage>
</organism>
<evidence type="ECO:0000313" key="2">
    <source>
        <dbReference type="EMBL" id="KAA0194628.1"/>
    </source>
</evidence>
<feature type="region of interest" description="Disordered" evidence="1">
    <location>
        <begin position="1"/>
        <end position="55"/>
    </location>
</feature>
<keyword evidence="3" id="KW-1185">Reference proteome</keyword>
<proteinExistence type="predicted"/>
<evidence type="ECO:0000256" key="1">
    <source>
        <dbReference type="SAM" id="MobiDB-lite"/>
    </source>
</evidence>
<dbReference type="Proteomes" id="UP000728185">
    <property type="component" value="Unassembled WGS sequence"/>
</dbReference>
<evidence type="ECO:0000313" key="3">
    <source>
        <dbReference type="Proteomes" id="UP000728185"/>
    </source>
</evidence>
<gene>
    <name evidence="2" type="ORF">FBUS_07400</name>
</gene>
<accession>A0A8E0RV23</accession>
<sequence length="202" mass="22490">QRSSSVILGGKAFSPNSANDNSGAETHKKRAVILDENGVWRPGEQEDSDSAEDRHQLQCSIADRIAGERVSYRLIQQRSLDFGLYSQLNKCTLDKAIASDERPEPENSEDQCSTSAASQPHPSFHPREDEIAGRLIVSHSPSEDAVLHMIQSREVTKQFSLRDVLGHRVPELNEDDDGQSEQNLFQEEIVPTPLMPQNDTLS</sequence>
<dbReference type="OrthoDB" id="6251145at2759"/>
<feature type="region of interest" description="Disordered" evidence="1">
    <location>
        <begin position="170"/>
        <end position="202"/>
    </location>
</feature>
<name>A0A8E0RV23_9TREM</name>
<dbReference type="AlphaFoldDB" id="A0A8E0RV23"/>
<protein>
    <submittedName>
        <fullName evidence="2">Uncharacterized protein</fullName>
    </submittedName>
</protein>
<dbReference type="EMBL" id="LUCM01004235">
    <property type="protein sequence ID" value="KAA0194628.1"/>
    <property type="molecule type" value="Genomic_DNA"/>
</dbReference>
<reference evidence="2" key="1">
    <citation type="submission" date="2019-05" db="EMBL/GenBank/DDBJ databases">
        <title>Annotation for the trematode Fasciolopsis buski.</title>
        <authorList>
            <person name="Choi Y.-J."/>
        </authorList>
    </citation>
    <scope>NUCLEOTIDE SEQUENCE</scope>
    <source>
        <strain evidence="2">HT</strain>
        <tissue evidence="2">Whole worm</tissue>
    </source>
</reference>
<comment type="caution">
    <text evidence="2">The sequence shown here is derived from an EMBL/GenBank/DDBJ whole genome shotgun (WGS) entry which is preliminary data.</text>
</comment>
<feature type="compositionally biased region" description="Polar residues" evidence="1">
    <location>
        <begin position="14"/>
        <end position="24"/>
    </location>
</feature>